<dbReference type="OrthoDB" id="3611744at2"/>
<keyword evidence="2" id="KW-1185">Reference proteome</keyword>
<reference evidence="1 2" key="1">
    <citation type="submission" date="2018-04" db="EMBL/GenBank/DDBJ databases">
        <title>Novel actinobacteria from marine sediment.</title>
        <authorList>
            <person name="Ng Z.Y."/>
            <person name="Tan G.Y.A."/>
        </authorList>
    </citation>
    <scope>NUCLEOTIDE SEQUENCE [LARGE SCALE GENOMIC DNA]</scope>
    <source>
        <strain evidence="1 2">TPS81</strain>
    </source>
</reference>
<proteinExistence type="predicted"/>
<organism evidence="1 2">
    <name type="scientific">Marinitenerispora sediminis</name>
    <dbReference type="NCBI Taxonomy" id="1931232"/>
    <lineage>
        <taxon>Bacteria</taxon>
        <taxon>Bacillati</taxon>
        <taxon>Actinomycetota</taxon>
        <taxon>Actinomycetes</taxon>
        <taxon>Streptosporangiales</taxon>
        <taxon>Nocardiopsidaceae</taxon>
        <taxon>Marinitenerispora</taxon>
    </lineage>
</organism>
<dbReference type="AlphaFoldDB" id="A0A368T1F4"/>
<evidence type="ECO:0000313" key="2">
    <source>
        <dbReference type="Proteomes" id="UP000253318"/>
    </source>
</evidence>
<gene>
    <name evidence="1" type="ORF">DEF24_20360</name>
</gene>
<dbReference type="InterPro" id="IPR014985">
    <property type="entry name" value="WbqC"/>
</dbReference>
<comment type="caution">
    <text evidence="1">The sequence shown here is derived from an EMBL/GenBank/DDBJ whole genome shotgun (WGS) entry which is preliminary data.</text>
</comment>
<dbReference type="EMBL" id="QEIN01000186">
    <property type="protein sequence ID" value="RCV53615.1"/>
    <property type="molecule type" value="Genomic_DNA"/>
</dbReference>
<evidence type="ECO:0000313" key="1">
    <source>
        <dbReference type="EMBL" id="RCV53615.1"/>
    </source>
</evidence>
<accession>A0A368T1F4</accession>
<evidence type="ECO:0008006" key="3">
    <source>
        <dbReference type="Google" id="ProtNLM"/>
    </source>
</evidence>
<dbReference type="Pfam" id="PF08889">
    <property type="entry name" value="WbqC"/>
    <property type="match status" value="1"/>
</dbReference>
<name>A0A368T1F4_9ACTN</name>
<protein>
    <recommendedName>
        <fullName evidence="3">WbqC family protein</fullName>
    </recommendedName>
</protein>
<dbReference type="RefSeq" id="WP_114399465.1">
    <property type="nucleotide sequence ID" value="NZ_QEIM01000127.1"/>
</dbReference>
<dbReference type="Proteomes" id="UP000253318">
    <property type="component" value="Unassembled WGS sequence"/>
</dbReference>
<sequence length="237" mass="26992">MRVAMHQPHYLPWLGLIDKIDRCDLFVVLDNVQYDRKGWQNRNYVASRNGPVLLTVPVRQRSRDELVADKSIDESRPWREKHRRTIAEHCYRGAPFWPDFGPEILRLYQTRWDRLADLAMATTRLLLDRFGVRTPVVRAGALGEFPGRKSELLAQVAAKVGADTLLSGDGARDYLDHDVLRRYGVRVEWQGFRHPEYRQHGRAGLPFLPRMSALDLLMNAGPGGIDLVRAGRTGGAG</sequence>